<dbReference type="InterPro" id="IPR052056">
    <property type="entry name" value="Mono-ARTD/PARP"/>
</dbReference>
<evidence type="ECO:0000256" key="5">
    <source>
        <dbReference type="ARBA" id="ARBA00023242"/>
    </source>
</evidence>
<accession>T1FR73</accession>
<dbReference type="GeneID" id="20211320"/>
<dbReference type="PROSITE" id="PS51154">
    <property type="entry name" value="MACRO"/>
    <property type="match status" value="1"/>
</dbReference>
<reference evidence="7 9" key="2">
    <citation type="journal article" date="2013" name="Nature">
        <title>Insights into bilaterian evolution from three spiralian genomes.</title>
        <authorList>
            <person name="Simakov O."/>
            <person name="Marletaz F."/>
            <person name="Cho S.J."/>
            <person name="Edsinger-Gonzales E."/>
            <person name="Havlak P."/>
            <person name="Hellsten U."/>
            <person name="Kuo D.H."/>
            <person name="Larsson T."/>
            <person name="Lv J."/>
            <person name="Arendt D."/>
            <person name="Savage R."/>
            <person name="Osoegawa K."/>
            <person name="de Jong P."/>
            <person name="Grimwood J."/>
            <person name="Chapman J.A."/>
            <person name="Shapiro H."/>
            <person name="Aerts A."/>
            <person name="Otillar R.P."/>
            <person name="Terry A.Y."/>
            <person name="Boore J.L."/>
            <person name="Grigoriev I.V."/>
            <person name="Lindberg D.R."/>
            <person name="Seaver E.C."/>
            <person name="Weisblat D.A."/>
            <person name="Putnam N.H."/>
            <person name="Rokhsar D.S."/>
        </authorList>
    </citation>
    <scope>NUCLEOTIDE SEQUENCE</scope>
</reference>
<dbReference type="KEGG" id="hro:HELRODRAFT_189610"/>
<dbReference type="EnsemblMetazoa" id="HelroT189610">
    <property type="protein sequence ID" value="HelroP189610"/>
    <property type="gene ID" value="HelroG189610"/>
</dbReference>
<dbReference type="Gene3D" id="3.40.220.10">
    <property type="entry name" value="Leucine Aminopeptidase, subunit E, domain 1"/>
    <property type="match status" value="1"/>
</dbReference>
<dbReference type="SMART" id="SM00506">
    <property type="entry name" value="A1pp"/>
    <property type="match status" value="1"/>
</dbReference>
<dbReference type="InterPro" id="IPR002589">
    <property type="entry name" value="Macro_dom"/>
</dbReference>
<name>T1FR73_HELRO</name>
<sequence length="504" mass="57015">MCYVEVQKFEEKYLDEVNLYIDTHFGCQFEIFYYNSVCIIKFLIDADAVKALEHGEIKLRDGSTLEMKKWNGENNLSSTAEWVLLSVGSHFSNGSSPHLTTLESSSKYCSDLDLKSDPLPGIPSADSVETCFVRFSASILQIIGILVIERKIKFDPKFTNLIKHCTPKLTEKFKFLSLNHADGTNELIVKCSSPVTDYQLAQNFQNFCRHKRVPVGKKSIIEFLKKEENELKKIRKMNDGLVDIRECLQLQDDVCAFDIMAIGSDEDVGELKKMLEDTVHRVRCQDKELCSIESVNNFEYIVKGLESVHGCKIDYKILDKKNYDGPVKAKGIIGSTNISIIQAPIQDEKVNIIVNSVPKSLNLSEGDISNCLLEKAGPKLQEECNKFKNSQIDLIGETSSYGLSCNKVYHCFWKFKLNTKPKDEELHRAIKDCLEKASGDKFQSIVFPPLGCGGLGMPSDLVASTFFKVFQRFLKKNPKTTLEDIRIAIINDKNEKTLEVSFNN</sequence>
<dbReference type="PANTHER" id="PTHR14453:SF67">
    <property type="entry name" value="POLY [ADP-RIBOSE] POLYMERASE"/>
    <property type="match status" value="1"/>
</dbReference>
<keyword evidence="9" id="KW-1185">Reference proteome</keyword>
<dbReference type="InterPro" id="IPR043472">
    <property type="entry name" value="Macro_dom-like"/>
</dbReference>
<keyword evidence="3" id="KW-0808">Transferase</keyword>
<dbReference type="SUPFAM" id="SSF52949">
    <property type="entry name" value="Macro domain-like"/>
    <property type="match status" value="1"/>
</dbReference>
<evidence type="ECO:0000256" key="2">
    <source>
        <dbReference type="ARBA" id="ARBA00022676"/>
    </source>
</evidence>
<dbReference type="AlphaFoldDB" id="T1FR73"/>
<dbReference type="EMBL" id="AMQM01001870">
    <property type="status" value="NOT_ANNOTATED_CDS"/>
    <property type="molecule type" value="Genomic_DNA"/>
</dbReference>
<dbReference type="Proteomes" id="UP000015101">
    <property type="component" value="Unassembled WGS sequence"/>
</dbReference>
<reference evidence="8" key="3">
    <citation type="submission" date="2015-06" db="UniProtKB">
        <authorList>
            <consortium name="EnsemblMetazoa"/>
        </authorList>
    </citation>
    <scope>IDENTIFICATION</scope>
</reference>
<dbReference type="eggNOG" id="KOG2633">
    <property type="taxonomic scope" value="Eukaryota"/>
</dbReference>
<dbReference type="Pfam" id="PF01661">
    <property type="entry name" value="Macro"/>
    <property type="match status" value="1"/>
</dbReference>
<evidence type="ECO:0000259" key="6">
    <source>
        <dbReference type="PROSITE" id="PS51154"/>
    </source>
</evidence>
<dbReference type="RefSeq" id="XP_009029067.1">
    <property type="nucleotide sequence ID" value="XM_009030819.1"/>
</dbReference>
<comment type="subcellular location">
    <subcellularLocation>
        <location evidence="1">Nucleus</location>
    </subcellularLocation>
</comment>
<dbReference type="OrthoDB" id="10052316at2759"/>
<feature type="domain" description="Macro" evidence="6">
    <location>
        <begin position="325"/>
        <end position="504"/>
    </location>
</feature>
<evidence type="ECO:0000313" key="8">
    <source>
        <dbReference type="EnsemblMetazoa" id="HelroP189610"/>
    </source>
</evidence>
<dbReference type="PANTHER" id="PTHR14453">
    <property type="entry name" value="PARP/ZINC FINGER CCCH TYPE DOMAIN CONTAINING PROTEIN"/>
    <property type="match status" value="1"/>
</dbReference>
<keyword evidence="2" id="KW-0328">Glycosyltransferase</keyword>
<dbReference type="HOGENOM" id="CLU_541087_0_0_1"/>
<keyword evidence="5" id="KW-0539">Nucleus</keyword>
<evidence type="ECO:0000313" key="7">
    <source>
        <dbReference type="EMBL" id="ESN92766.1"/>
    </source>
</evidence>
<evidence type="ECO:0000313" key="9">
    <source>
        <dbReference type="Proteomes" id="UP000015101"/>
    </source>
</evidence>
<dbReference type="EMBL" id="KB097639">
    <property type="protein sequence ID" value="ESN92766.1"/>
    <property type="molecule type" value="Genomic_DNA"/>
</dbReference>
<evidence type="ECO:0000256" key="3">
    <source>
        <dbReference type="ARBA" id="ARBA00022679"/>
    </source>
</evidence>
<dbReference type="CTD" id="20211320"/>
<evidence type="ECO:0000256" key="1">
    <source>
        <dbReference type="ARBA" id="ARBA00004123"/>
    </source>
</evidence>
<proteinExistence type="predicted"/>
<keyword evidence="4" id="KW-0520">NAD</keyword>
<dbReference type="GO" id="GO:0005634">
    <property type="term" value="C:nucleus"/>
    <property type="evidence" value="ECO:0007669"/>
    <property type="project" value="UniProtKB-SubCell"/>
</dbReference>
<evidence type="ECO:0000256" key="4">
    <source>
        <dbReference type="ARBA" id="ARBA00023027"/>
    </source>
</evidence>
<dbReference type="STRING" id="6412.T1FR73"/>
<dbReference type="GO" id="GO:0016757">
    <property type="term" value="F:glycosyltransferase activity"/>
    <property type="evidence" value="ECO:0007669"/>
    <property type="project" value="UniProtKB-KW"/>
</dbReference>
<reference evidence="9" key="1">
    <citation type="submission" date="2012-12" db="EMBL/GenBank/DDBJ databases">
        <authorList>
            <person name="Hellsten U."/>
            <person name="Grimwood J."/>
            <person name="Chapman J.A."/>
            <person name="Shapiro H."/>
            <person name="Aerts A."/>
            <person name="Otillar R.P."/>
            <person name="Terry A.Y."/>
            <person name="Boore J.L."/>
            <person name="Simakov O."/>
            <person name="Marletaz F."/>
            <person name="Cho S.-J."/>
            <person name="Edsinger-Gonzales E."/>
            <person name="Havlak P."/>
            <person name="Kuo D.-H."/>
            <person name="Larsson T."/>
            <person name="Lv J."/>
            <person name="Arendt D."/>
            <person name="Savage R."/>
            <person name="Osoegawa K."/>
            <person name="de Jong P."/>
            <person name="Lindberg D.R."/>
            <person name="Seaver E.C."/>
            <person name="Weisblat D.A."/>
            <person name="Putnam N.H."/>
            <person name="Grigoriev I.V."/>
            <person name="Rokhsar D.S."/>
        </authorList>
    </citation>
    <scope>NUCLEOTIDE SEQUENCE</scope>
</reference>
<organism evidence="8 9">
    <name type="scientific">Helobdella robusta</name>
    <name type="common">Californian leech</name>
    <dbReference type="NCBI Taxonomy" id="6412"/>
    <lineage>
        <taxon>Eukaryota</taxon>
        <taxon>Metazoa</taxon>
        <taxon>Spiralia</taxon>
        <taxon>Lophotrochozoa</taxon>
        <taxon>Annelida</taxon>
        <taxon>Clitellata</taxon>
        <taxon>Hirudinea</taxon>
        <taxon>Rhynchobdellida</taxon>
        <taxon>Glossiphoniidae</taxon>
        <taxon>Helobdella</taxon>
    </lineage>
</organism>
<gene>
    <name evidence="8" type="primary">20211320</name>
    <name evidence="7" type="ORF">HELRODRAFT_189610</name>
</gene>
<dbReference type="InParanoid" id="T1FR73"/>
<protein>
    <recommendedName>
        <fullName evidence="6">Macro domain-containing protein</fullName>
    </recommendedName>
</protein>